<feature type="domain" description="RRM" evidence="4">
    <location>
        <begin position="88"/>
        <end position="165"/>
    </location>
</feature>
<feature type="compositionally biased region" description="Basic and acidic residues" evidence="3">
    <location>
        <begin position="273"/>
        <end position="287"/>
    </location>
</feature>
<dbReference type="GO" id="GO:0003729">
    <property type="term" value="F:mRNA binding"/>
    <property type="evidence" value="ECO:0007669"/>
    <property type="project" value="TreeGrafter"/>
</dbReference>
<dbReference type="CDD" id="cd00590">
    <property type="entry name" value="RRM_SF"/>
    <property type="match status" value="1"/>
</dbReference>
<dbReference type="AlphaFoldDB" id="A0AAP0AWI2"/>
<proteinExistence type="predicted"/>
<dbReference type="SUPFAM" id="SSF54928">
    <property type="entry name" value="RNA-binding domain, RBD"/>
    <property type="match status" value="1"/>
</dbReference>
<gene>
    <name evidence="5" type="ORF">KSP39_PZI022847</name>
</gene>
<evidence type="ECO:0000256" key="1">
    <source>
        <dbReference type="ARBA" id="ARBA00022884"/>
    </source>
</evidence>
<dbReference type="InterPro" id="IPR000504">
    <property type="entry name" value="RRM_dom"/>
</dbReference>
<keyword evidence="1 2" id="KW-0694">RNA-binding</keyword>
<accession>A0AAP0AWI2</accession>
<evidence type="ECO:0000256" key="3">
    <source>
        <dbReference type="SAM" id="MobiDB-lite"/>
    </source>
</evidence>
<dbReference type="Gene3D" id="3.30.70.330">
    <property type="match status" value="2"/>
</dbReference>
<dbReference type="GO" id="GO:1901259">
    <property type="term" value="P:chloroplast rRNA processing"/>
    <property type="evidence" value="ECO:0007669"/>
    <property type="project" value="TreeGrafter"/>
</dbReference>
<dbReference type="InterPro" id="IPR012677">
    <property type="entry name" value="Nucleotide-bd_a/b_plait_sf"/>
</dbReference>
<reference evidence="5 6" key="1">
    <citation type="journal article" date="2022" name="Nat. Plants">
        <title>Genomes of leafy and leafless Platanthera orchids illuminate the evolution of mycoheterotrophy.</title>
        <authorList>
            <person name="Li M.H."/>
            <person name="Liu K.W."/>
            <person name="Li Z."/>
            <person name="Lu H.C."/>
            <person name="Ye Q.L."/>
            <person name="Zhang D."/>
            <person name="Wang J.Y."/>
            <person name="Li Y.F."/>
            <person name="Zhong Z.M."/>
            <person name="Liu X."/>
            <person name="Yu X."/>
            <person name="Liu D.K."/>
            <person name="Tu X.D."/>
            <person name="Liu B."/>
            <person name="Hao Y."/>
            <person name="Liao X.Y."/>
            <person name="Jiang Y.T."/>
            <person name="Sun W.H."/>
            <person name="Chen J."/>
            <person name="Chen Y.Q."/>
            <person name="Ai Y."/>
            <person name="Zhai J.W."/>
            <person name="Wu S.S."/>
            <person name="Zhou Z."/>
            <person name="Hsiao Y.Y."/>
            <person name="Wu W.L."/>
            <person name="Chen Y.Y."/>
            <person name="Lin Y.F."/>
            <person name="Hsu J.L."/>
            <person name="Li C.Y."/>
            <person name="Wang Z.W."/>
            <person name="Zhao X."/>
            <person name="Zhong W.Y."/>
            <person name="Ma X.K."/>
            <person name="Ma L."/>
            <person name="Huang J."/>
            <person name="Chen G.Z."/>
            <person name="Huang M.Z."/>
            <person name="Huang L."/>
            <person name="Peng D.H."/>
            <person name="Luo Y.B."/>
            <person name="Zou S.Q."/>
            <person name="Chen S.P."/>
            <person name="Lan S."/>
            <person name="Tsai W.C."/>
            <person name="Van de Peer Y."/>
            <person name="Liu Z.J."/>
        </authorList>
    </citation>
    <scope>NUCLEOTIDE SEQUENCE [LARGE SCALE GENOMIC DNA]</scope>
    <source>
        <strain evidence="5">Lor287</strain>
    </source>
</reference>
<dbReference type="PANTHER" id="PTHR48025">
    <property type="entry name" value="OS02G0815200 PROTEIN"/>
    <property type="match status" value="1"/>
</dbReference>
<dbReference type="GO" id="GO:0009535">
    <property type="term" value="C:chloroplast thylakoid membrane"/>
    <property type="evidence" value="ECO:0007669"/>
    <property type="project" value="TreeGrafter"/>
</dbReference>
<evidence type="ECO:0000259" key="4">
    <source>
        <dbReference type="PROSITE" id="PS50102"/>
    </source>
</evidence>
<dbReference type="EMBL" id="JBBWWQ010000020">
    <property type="protein sequence ID" value="KAK8916793.1"/>
    <property type="molecule type" value="Genomic_DNA"/>
</dbReference>
<comment type="caution">
    <text evidence="5">The sequence shown here is derived from an EMBL/GenBank/DDBJ whole genome shotgun (WGS) entry which is preliminary data.</text>
</comment>
<dbReference type="Proteomes" id="UP001418222">
    <property type="component" value="Unassembled WGS sequence"/>
</dbReference>
<keyword evidence="6" id="KW-1185">Reference proteome</keyword>
<evidence type="ECO:0000313" key="6">
    <source>
        <dbReference type="Proteomes" id="UP001418222"/>
    </source>
</evidence>
<feature type="region of interest" description="Disordered" evidence="3">
    <location>
        <begin position="262"/>
        <end position="287"/>
    </location>
</feature>
<feature type="domain" description="RRM" evidence="4">
    <location>
        <begin position="185"/>
        <end position="263"/>
    </location>
</feature>
<sequence length="287" mass="32120">MAAAGTCLSVLKTGAVLKFGVFLPSSSASLKLSPPILPSPLRKQRHFFPLRPCAAVQSTELEEQKIEAEEKQELESGESIRQDQANQRKLFVVNLPWNYSASDLENLFGQHGSVDYVEMIKLRDGRNRGFAFVTMASQEEAQAVIQKLDSYELVGRIIRVQLAKNFSKPSSKKPRPNTPKGETRHKIYVGNLHWKARAVNLREFFSAKFKPISARVVFDNSSGKSAGYGFVSFDTKEEMETVVSELEGEELMGRPIRLRVGQKNSVESQIESQIREDDSTQLHSDGS</sequence>
<feature type="compositionally biased region" description="Polar residues" evidence="3">
    <location>
        <begin position="262"/>
        <end position="272"/>
    </location>
</feature>
<name>A0AAP0AWI2_9ASPA</name>
<dbReference type="InterPro" id="IPR050502">
    <property type="entry name" value="Euk_RNA-bind_prot"/>
</dbReference>
<dbReference type="PROSITE" id="PS50102">
    <property type="entry name" value="RRM"/>
    <property type="match status" value="2"/>
</dbReference>
<evidence type="ECO:0000313" key="5">
    <source>
        <dbReference type="EMBL" id="KAK8916793.1"/>
    </source>
</evidence>
<dbReference type="SMART" id="SM00360">
    <property type="entry name" value="RRM"/>
    <property type="match status" value="2"/>
</dbReference>
<dbReference type="Pfam" id="PF00076">
    <property type="entry name" value="RRM_1"/>
    <property type="match status" value="2"/>
</dbReference>
<evidence type="ECO:0000256" key="2">
    <source>
        <dbReference type="PROSITE-ProRule" id="PRU00176"/>
    </source>
</evidence>
<protein>
    <recommendedName>
        <fullName evidence="4">RRM domain-containing protein</fullName>
    </recommendedName>
</protein>
<dbReference type="PANTHER" id="PTHR48025:SF6">
    <property type="entry name" value="RRM DOMAIN-CONTAINING PROTEIN"/>
    <property type="match status" value="1"/>
</dbReference>
<dbReference type="InterPro" id="IPR035979">
    <property type="entry name" value="RBD_domain_sf"/>
</dbReference>
<organism evidence="5 6">
    <name type="scientific">Platanthera zijinensis</name>
    <dbReference type="NCBI Taxonomy" id="2320716"/>
    <lineage>
        <taxon>Eukaryota</taxon>
        <taxon>Viridiplantae</taxon>
        <taxon>Streptophyta</taxon>
        <taxon>Embryophyta</taxon>
        <taxon>Tracheophyta</taxon>
        <taxon>Spermatophyta</taxon>
        <taxon>Magnoliopsida</taxon>
        <taxon>Liliopsida</taxon>
        <taxon>Asparagales</taxon>
        <taxon>Orchidaceae</taxon>
        <taxon>Orchidoideae</taxon>
        <taxon>Orchideae</taxon>
        <taxon>Orchidinae</taxon>
        <taxon>Platanthera</taxon>
    </lineage>
</organism>